<evidence type="ECO:0000313" key="2">
    <source>
        <dbReference type="EMBL" id="EWS73664.1"/>
    </source>
</evidence>
<evidence type="ECO:0000313" key="3">
    <source>
        <dbReference type="Proteomes" id="UP000009168"/>
    </source>
</evidence>
<reference evidence="3" key="1">
    <citation type="journal article" date="2006" name="PLoS Biol.">
        <title>Macronuclear genome sequence of the ciliate Tetrahymena thermophila, a model eukaryote.</title>
        <authorList>
            <person name="Eisen J.A."/>
            <person name="Coyne R.S."/>
            <person name="Wu M."/>
            <person name="Wu D."/>
            <person name="Thiagarajan M."/>
            <person name="Wortman J.R."/>
            <person name="Badger J.H."/>
            <person name="Ren Q."/>
            <person name="Amedeo P."/>
            <person name="Jones K.M."/>
            <person name="Tallon L.J."/>
            <person name="Delcher A.L."/>
            <person name="Salzberg S.L."/>
            <person name="Silva J.C."/>
            <person name="Haas B.J."/>
            <person name="Majoros W.H."/>
            <person name="Farzad M."/>
            <person name="Carlton J.M."/>
            <person name="Smith R.K. Jr."/>
            <person name="Garg J."/>
            <person name="Pearlman R.E."/>
            <person name="Karrer K.M."/>
            <person name="Sun L."/>
            <person name="Manning G."/>
            <person name="Elde N.C."/>
            <person name="Turkewitz A.P."/>
            <person name="Asai D.J."/>
            <person name="Wilkes D.E."/>
            <person name="Wang Y."/>
            <person name="Cai H."/>
            <person name="Collins K."/>
            <person name="Stewart B.A."/>
            <person name="Lee S.R."/>
            <person name="Wilamowska K."/>
            <person name="Weinberg Z."/>
            <person name="Ruzzo W.L."/>
            <person name="Wloga D."/>
            <person name="Gaertig J."/>
            <person name="Frankel J."/>
            <person name="Tsao C.-C."/>
            <person name="Gorovsky M.A."/>
            <person name="Keeling P.J."/>
            <person name="Waller R.F."/>
            <person name="Patron N.J."/>
            <person name="Cherry J.M."/>
            <person name="Stover N.A."/>
            <person name="Krieger C.J."/>
            <person name="del Toro C."/>
            <person name="Ryder H.F."/>
            <person name="Williamson S.C."/>
            <person name="Barbeau R.A."/>
            <person name="Hamilton E.P."/>
            <person name="Orias E."/>
        </authorList>
    </citation>
    <scope>NUCLEOTIDE SEQUENCE [LARGE SCALE GENOMIC DNA]</scope>
    <source>
        <strain evidence="3">SB210</strain>
    </source>
</reference>
<dbReference type="GO" id="GO:0016020">
    <property type="term" value="C:membrane"/>
    <property type="evidence" value="ECO:0007669"/>
    <property type="project" value="InterPro"/>
</dbReference>
<feature type="chain" id="PRO_5004903854" evidence="1">
    <location>
        <begin position="20"/>
        <end position="1654"/>
    </location>
</feature>
<keyword evidence="3" id="KW-1185">Reference proteome</keyword>
<dbReference type="RefSeq" id="XP_012653794.1">
    <property type="nucleotide sequence ID" value="XM_012798340.1"/>
</dbReference>
<dbReference type="EMBL" id="GG662649">
    <property type="protein sequence ID" value="EWS73664.1"/>
    <property type="molecule type" value="Genomic_DNA"/>
</dbReference>
<organism evidence="2 3">
    <name type="scientific">Tetrahymena thermophila (strain SB210)</name>
    <dbReference type="NCBI Taxonomy" id="312017"/>
    <lineage>
        <taxon>Eukaryota</taxon>
        <taxon>Sar</taxon>
        <taxon>Alveolata</taxon>
        <taxon>Ciliophora</taxon>
        <taxon>Intramacronucleata</taxon>
        <taxon>Oligohymenophorea</taxon>
        <taxon>Hymenostomatida</taxon>
        <taxon>Tetrahymenina</taxon>
        <taxon>Tetrahymenidae</taxon>
        <taxon>Tetrahymena</taxon>
    </lineage>
</organism>
<accession>W7XIW9</accession>
<evidence type="ECO:0000256" key="1">
    <source>
        <dbReference type="SAM" id="SignalP"/>
    </source>
</evidence>
<dbReference type="SUPFAM" id="SSF101908">
    <property type="entry name" value="Putative isomerase YbhE"/>
    <property type="match status" value="1"/>
</dbReference>
<sequence length="1654" mass="191593">MSYFQIAAILSNIIFFVSTQGLFQSQQQSIFQALPKQVININENQPAVPTQMLIIEDSQLIIFISKENYIGLFDEKKDKMKVINTSEQVQSILIFDNQQYLLAAMITYTSIYQIQLDKNNDYFLAERQTLSLDLKVICMLYLPIANDIFILSQHGVVTIYQNLGNGNIQKKNKFQYDKLSFLYAQVTQDERFMFCSLSLKDIVIFQIEKNVKTDGIVEISNLTYLISIYSDYWIVQLIFLNNFIYYIDSWQGLYFADLLPFFQNPQSVKNIKPTKFGLGSINLSPTTYCMVISSDQKYLYLGVRSQGILIYDISNISNPIWYYQLFAQGQAYCLIISNKGQALYYSNSNGLYQYQQTEQSFTNKTPNMYNSHKSKSLFEGPPFYKWRCQILQKSNALFVSFDVDYIQRFQIIKNNQLKGDINLQKIDILPYAKDATTSTPYIENVCIDKNEDYLYIPVTDQTNIILKYQIPSSINSSAPLQYKQSLQYSNVQYAESLKLSQDNRYMVVAYSVGVMIVDIEKFEVLSLLSIQDMQINCYGAEFTRDTNYIFATARNIGVWIINAKDKQNPFVIQALKTKAAETVKTSNLYDIMYCLDGFNGLLIFDTSALPNVVILSNLKLQGWVNHITLLSDENFGIISTMDAGMLSLVNLKDKSNPILVSSYQIGQQNSQSTCVDPSMQYLLILNSQGIRYFPLDSDVLIHHEFSIKQFDQNSKGRVVLSQEDFLLVGQTYELRLIPLYQQPNQLINNIFIYQNEQKQALPSWINQINKLYLEMTIPKEAVSISNHSIITLLVQTQFSLNNSSFIQNLTSFVVSPSLSSKIYQYLKTCGFINSQDLVTDLYNPEVTLNFNDFGNDLTDPNQQIQVLKMARNILQNSIDYSPIQFKVQSSLNYILDQKKNSFQVHSFSNQLSIQFSFSAASSLIFVQKEYPNVISYRDDQNTTLNIQSSSVESINNILRGIILYHIIQSQNNDNINNQYQVNLLIQDGINSNINELQSQIEKISNDSTFAIESTFIIQFDRNTFIDPDGIPLSYSLLIYINNNYSSIHSEYFLKFDEQNLRMTGTPQASNLFEIIHLRLVVSNGYNQLSSDFYIKIYNISFTYLLNLLLKYIGPVAFILGIYRKKITLIENELVVAQAFLKEFQSKNIFKKQTIQIQKDFFGNQCNIISLEQIDPENSKFRPSFFSNSQLFNSQIELNSTQKDKKNLSEHEKKRIQTVKNSLQKAKINNFYDQDQIFNLCYSHPQIVNNLLSSTSLTDNLQYYNQIKLFNIKISADKLFSNMIQNDLKIMYERNYLRIADYTIEYYNNHSRFNYCLNAQVVDYLLQLDIRTNIVYSYLKEYSKKQKNVTENDWYKAFVQIESSDEIDCTGTLIPFSNVSVNESSILNCLSNLDLYISVDQPFDEIWLHGISPVLLKQALIFESLGLLNNNSNNSIINKSKGESIFILQHQILSVEAFQLKKQNKLNFFQKMLNLNYERIPISKYQYLPNWIQLDCKSGIIILEGIPTSSDHEEILIRIYNLKNYIIRQFNLKILSEQPQELKIGQNIPLFQTQNKTEITKETPIIQGKFSMPNNQVDCIFCNSKKSKIMLNKNPQQQQEFQLSKQIIFGTTFKYKESIFTNPIDPQIQKIKNQPHQDAFLQTTEEQNLKRLRFI</sequence>
<dbReference type="InterPro" id="IPR015919">
    <property type="entry name" value="Cadherin-like_sf"/>
</dbReference>
<dbReference type="SUPFAM" id="SSF50969">
    <property type="entry name" value="YVTN repeat-like/Quinoprotein amine dehydrogenase"/>
    <property type="match status" value="1"/>
</dbReference>
<dbReference type="GeneID" id="24440354"/>
<feature type="signal peptide" evidence="1">
    <location>
        <begin position="1"/>
        <end position="19"/>
    </location>
</feature>
<dbReference type="GO" id="GO:0005509">
    <property type="term" value="F:calcium ion binding"/>
    <property type="evidence" value="ECO:0007669"/>
    <property type="project" value="InterPro"/>
</dbReference>
<dbReference type="KEGG" id="tet:TTHERM_000717429"/>
<dbReference type="InParanoid" id="W7XIW9"/>
<dbReference type="SUPFAM" id="SSF49313">
    <property type="entry name" value="Cadherin-like"/>
    <property type="match status" value="1"/>
</dbReference>
<name>W7XIW9_TETTS</name>
<dbReference type="InterPro" id="IPR011044">
    <property type="entry name" value="Quino_amine_DH_bsu"/>
</dbReference>
<keyword evidence="1" id="KW-0732">Signal</keyword>
<proteinExistence type="predicted"/>
<gene>
    <name evidence="2" type="ORF">TTHERM_000717429</name>
</gene>
<dbReference type="Proteomes" id="UP000009168">
    <property type="component" value="Unassembled WGS sequence"/>
</dbReference>
<protein>
    <submittedName>
        <fullName evidence="2">Two component regulator propeller family protein</fullName>
    </submittedName>
</protein>